<evidence type="ECO:0000256" key="2">
    <source>
        <dbReference type="ARBA" id="ARBA00012334"/>
    </source>
</evidence>
<dbReference type="GO" id="GO:0009249">
    <property type="term" value="P:protein lipoylation"/>
    <property type="evidence" value="ECO:0007669"/>
    <property type="project" value="InterPro"/>
</dbReference>
<evidence type="ECO:0000313" key="6">
    <source>
        <dbReference type="EMBL" id="SVA36902.1"/>
    </source>
</evidence>
<keyword evidence="3" id="KW-0808">Transferase</keyword>
<evidence type="ECO:0000259" key="5">
    <source>
        <dbReference type="PROSITE" id="PS51733"/>
    </source>
</evidence>
<sequence length="211" mass="23394">MPVTLLRAGNRTHAEVDAVMQEMQRQRIAGEIPDTLIFVEHPEVITVGRRAKIDGIFAPDGYASREVDRGGGITWHGPGQLVGYPIFHWHEESVRKVITLIEEWIIQSLASFGVKAERNPAMMGIWLDGLKIGSIGLQFSQWVSRHGFDVNLATPGDRLQAVEGCGLPAGRHTSLVTLGHDVSMEAMEAIMLAKMPEILGREMTAERSWNF</sequence>
<keyword evidence="4" id="KW-0012">Acyltransferase</keyword>
<dbReference type="InterPro" id="IPR000544">
    <property type="entry name" value="Octanoyltransferase"/>
</dbReference>
<name>A0A381V942_9ZZZZ</name>
<protein>
    <recommendedName>
        <fullName evidence="2">lipoyl(octanoyl) transferase</fullName>
        <ecNumber evidence="2">2.3.1.181</ecNumber>
    </recommendedName>
</protein>
<organism evidence="6">
    <name type="scientific">marine metagenome</name>
    <dbReference type="NCBI Taxonomy" id="408172"/>
    <lineage>
        <taxon>unclassified sequences</taxon>
        <taxon>metagenomes</taxon>
        <taxon>ecological metagenomes</taxon>
    </lineage>
</organism>
<evidence type="ECO:0000256" key="1">
    <source>
        <dbReference type="ARBA" id="ARBA00004821"/>
    </source>
</evidence>
<reference evidence="6" key="1">
    <citation type="submission" date="2018-05" db="EMBL/GenBank/DDBJ databases">
        <authorList>
            <person name="Lanie J.A."/>
            <person name="Ng W.-L."/>
            <person name="Kazmierczak K.M."/>
            <person name="Andrzejewski T.M."/>
            <person name="Davidsen T.M."/>
            <person name="Wayne K.J."/>
            <person name="Tettelin H."/>
            <person name="Glass J.I."/>
            <person name="Rusch D."/>
            <person name="Podicherti R."/>
            <person name="Tsui H.-C.T."/>
            <person name="Winkler M.E."/>
        </authorList>
    </citation>
    <scope>NUCLEOTIDE SEQUENCE</scope>
</reference>
<dbReference type="NCBIfam" id="TIGR00214">
    <property type="entry name" value="lipB"/>
    <property type="match status" value="1"/>
</dbReference>
<accession>A0A381V942</accession>
<dbReference type="EC" id="2.3.1.181" evidence="2"/>
<dbReference type="PIRSF" id="PIRSF016262">
    <property type="entry name" value="LPLase"/>
    <property type="match status" value="1"/>
</dbReference>
<dbReference type="AlphaFoldDB" id="A0A381V942"/>
<dbReference type="InterPro" id="IPR020605">
    <property type="entry name" value="Octanoyltransferase_CS"/>
</dbReference>
<dbReference type="SUPFAM" id="SSF55681">
    <property type="entry name" value="Class II aaRS and biotin synthetases"/>
    <property type="match status" value="1"/>
</dbReference>
<dbReference type="GO" id="GO:0033819">
    <property type="term" value="F:lipoyl(octanoyl) transferase activity"/>
    <property type="evidence" value="ECO:0007669"/>
    <property type="project" value="UniProtKB-EC"/>
</dbReference>
<dbReference type="PANTHER" id="PTHR10993">
    <property type="entry name" value="OCTANOYLTRANSFERASE"/>
    <property type="match status" value="1"/>
</dbReference>
<evidence type="ECO:0000256" key="3">
    <source>
        <dbReference type="ARBA" id="ARBA00022679"/>
    </source>
</evidence>
<dbReference type="UniPathway" id="UPA00538">
    <property type="reaction ID" value="UER00592"/>
</dbReference>
<gene>
    <name evidence="6" type="ORF">METZ01_LOCUS89756</name>
</gene>
<dbReference type="PROSITE" id="PS01313">
    <property type="entry name" value="LIPB"/>
    <property type="match status" value="1"/>
</dbReference>
<dbReference type="EMBL" id="UINC01008188">
    <property type="protein sequence ID" value="SVA36902.1"/>
    <property type="molecule type" value="Genomic_DNA"/>
</dbReference>
<proteinExistence type="predicted"/>
<dbReference type="Gene3D" id="3.30.930.10">
    <property type="entry name" value="Bira Bifunctional Protein, Domain 2"/>
    <property type="match status" value="1"/>
</dbReference>
<feature type="domain" description="BPL/LPL catalytic" evidence="5">
    <location>
        <begin position="30"/>
        <end position="203"/>
    </location>
</feature>
<dbReference type="Pfam" id="PF21948">
    <property type="entry name" value="LplA-B_cat"/>
    <property type="match status" value="1"/>
</dbReference>
<comment type="pathway">
    <text evidence="1">Protein modification; protein lipoylation via endogenous pathway; protein N(6)-(lipoyl)lysine from octanoyl-[acyl-carrier-protein]: step 1/2.</text>
</comment>
<dbReference type="PROSITE" id="PS51733">
    <property type="entry name" value="BPL_LPL_CATALYTIC"/>
    <property type="match status" value="1"/>
</dbReference>
<evidence type="ECO:0000256" key="4">
    <source>
        <dbReference type="ARBA" id="ARBA00023315"/>
    </source>
</evidence>
<dbReference type="InterPro" id="IPR045864">
    <property type="entry name" value="aa-tRNA-synth_II/BPL/LPL"/>
</dbReference>
<dbReference type="InterPro" id="IPR004143">
    <property type="entry name" value="BPL_LPL_catalytic"/>
</dbReference>
<dbReference type="PANTHER" id="PTHR10993:SF7">
    <property type="entry name" value="LIPOYLTRANSFERASE 2, MITOCHONDRIAL-RELATED"/>
    <property type="match status" value="1"/>
</dbReference>